<evidence type="ECO:0000259" key="5">
    <source>
        <dbReference type="PROSITE" id="PS50893"/>
    </source>
</evidence>
<keyword evidence="4 6" id="KW-0067">ATP-binding</keyword>
<dbReference type="PANTHER" id="PTHR43335">
    <property type="entry name" value="ABC TRANSPORTER, ATP-BINDING PROTEIN"/>
    <property type="match status" value="1"/>
</dbReference>
<keyword evidence="2" id="KW-0813">Transport</keyword>
<comment type="similarity">
    <text evidence="1">Belongs to the ABC transporter superfamily.</text>
</comment>
<dbReference type="EMBL" id="CAKMMF010000023">
    <property type="protein sequence ID" value="CAH1214443.1"/>
    <property type="molecule type" value="Genomic_DNA"/>
</dbReference>
<dbReference type="InterPro" id="IPR017871">
    <property type="entry name" value="ABC_transporter-like_CS"/>
</dbReference>
<keyword evidence="7" id="KW-1185">Reference proteome</keyword>
<reference evidence="6" key="1">
    <citation type="submission" date="2022-01" db="EMBL/GenBank/DDBJ databases">
        <authorList>
            <person name="Criscuolo A."/>
        </authorList>
    </citation>
    <scope>NUCLEOTIDE SEQUENCE</scope>
    <source>
        <strain evidence="6">CIP111893</strain>
    </source>
</reference>
<dbReference type="PANTHER" id="PTHR43335:SF2">
    <property type="entry name" value="ABC TRANSPORTER, ATP-BINDING PROTEIN"/>
    <property type="match status" value="1"/>
</dbReference>
<evidence type="ECO:0000256" key="4">
    <source>
        <dbReference type="ARBA" id="ARBA00022840"/>
    </source>
</evidence>
<dbReference type="RefSeq" id="WP_236344159.1">
    <property type="nucleotide sequence ID" value="NZ_CAKMMF010000023.1"/>
</dbReference>
<dbReference type="Proteomes" id="UP000838686">
    <property type="component" value="Unassembled WGS sequence"/>
</dbReference>
<dbReference type="InterPro" id="IPR003593">
    <property type="entry name" value="AAA+_ATPase"/>
</dbReference>
<dbReference type="PROSITE" id="PS50893">
    <property type="entry name" value="ABC_TRANSPORTER_2"/>
    <property type="match status" value="1"/>
</dbReference>
<dbReference type="InterPro" id="IPR027417">
    <property type="entry name" value="P-loop_NTPase"/>
</dbReference>
<evidence type="ECO:0000256" key="3">
    <source>
        <dbReference type="ARBA" id="ARBA00022741"/>
    </source>
</evidence>
<dbReference type="Gene3D" id="3.40.50.300">
    <property type="entry name" value="P-loop containing nucleotide triphosphate hydrolases"/>
    <property type="match status" value="1"/>
</dbReference>
<evidence type="ECO:0000313" key="6">
    <source>
        <dbReference type="EMBL" id="CAH1214443.1"/>
    </source>
</evidence>
<dbReference type="InterPro" id="IPR003439">
    <property type="entry name" value="ABC_transporter-like_ATP-bd"/>
</dbReference>
<dbReference type="Pfam" id="PF00005">
    <property type="entry name" value="ABC_tran"/>
    <property type="match status" value="1"/>
</dbReference>
<evidence type="ECO:0000256" key="1">
    <source>
        <dbReference type="ARBA" id="ARBA00005417"/>
    </source>
</evidence>
<protein>
    <submittedName>
        <fullName evidence="6">Sulfate/thiosulfate import ATP-binding protein CysA</fullName>
    </submittedName>
</protein>
<evidence type="ECO:0000256" key="2">
    <source>
        <dbReference type="ARBA" id="ARBA00022448"/>
    </source>
</evidence>
<comment type="caution">
    <text evidence="6">The sequence shown here is derived from an EMBL/GenBank/DDBJ whole genome shotgun (WGS) entry which is preliminary data.</text>
</comment>
<feature type="domain" description="ABC transporter" evidence="5">
    <location>
        <begin position="5"/>
        <end position="236"/>
    </location>
</feature>
<gene>
    <name evidence="6" type="primary">cysA_3</name>
    <name evidence="6" type="ORF">PAECIP111893_03799</name>
</gene>
<dbReference type="PROSITE" id="PS00211">
    <property type="entry name" value="ABC_TRANSPORTER_1"/>
    <property type="match status" value="1"/>
</dbReference>
<evidence type="ECO:0000313" key="7">
    <source>
        <dbReference type="Proteomes" id="UP000838686"/>
    </source>
</evidence>
<dbReference type="SUPFAM" id="SSF52540">
    <property type="entry name" value="P-loop containing nucleoside triphosphate hydrolases"/>
    <property type="match status" value="1"/>
</dbReference>
<name>A0ABM9CHB1_9BACL</name>
<dbReference type="SMART" id="SM00382">
    <property type="entry name" value="AAA"/>
    <property type="match status" value="1"/>
</dbReference>
<keyword evidence="3" id="KW-0547">Nucleotide-binding</keyword>
<accession>A0ABM9CHB1</accession>
<dbReference type="GO" id="GO:0005524">
    <property type="term" value="F:ATP binding"/>
    <property type="evidence" value="ECO:0007669"/>
    <property type="project" value="UniProtKB-KW"/>
</dbReference>
<organism evidence="6 7">
    <name type="scientific">Paenibacillus plantiphilus</name>
    <dbReference type="NCBI Taxonomy" id="2905650"/>
    <lineage>
        <taxon>Bacteria</taxon>
        <taxon>Bacillati</taxon>
        <taxon>Bacillota</taxon>
        <taxon>Bacilli</taxon>
        <taxon>Bacillales</taxon>
        <taxon>Paenibacillaceae</taxon>
        <taxon>Paenibacillus</taxon>
    </lineage>
</organism>
<proteinExistence type="inferred from homology"/>
<sequence>MSIRITLSNVEYSRGTFKLAVDTPCTFAAGINYVVGRNGAGKSTALKLLATAVEPEKGSMIFTMLTSEEGAGMHRKQLSVEEARALMGFLPQHFTGYSDMTIERYLTCMAFHKGIPHRLVKAALEKWLMDSKLLELRKRKLRALSGGQLQKVGLIQALINQPRICILDEPFEGLDNQEKTFFKRVIYKLSHHSIIIISTNFPEDMEQGDQKSLFYLDEGKLRMYDEMAEVDSLPII</sequence>